<evidence type="ECO:0000256" key="15">
    <source>
        <dbReference type="ARBA" id="ARBA00032605"/>
    </source>
</evidence>
<dbReference type="PANTHER" id="PTHR34148:SF1">
    <property type="entry name" value="ADENOSYLCOBINAMIDE-GDP RIBAZOLETRANSFERASE"/>
    <property type="match status" value="1"/>
</dbReference>
<evidence type="ECO:0000256" key="1">
    <source>
        <dbReference type="ARBA" id="ARBA00001946"/>
    </source>
</evidence>
<evidence type="ECO:0000256" key="16">
    <source>
        <dbReference type="ARBA" id="ARBA00032853"/>
    </source>
</evidence>
<keyword evidence="12 19" id="KW-1133">Transmembrane helix</keyword>
<dbReference type="HAMAP" id="MF_00719">
    <property type="entry name" value="CobS"/>
    <property type="match status" value="1"/>
</dbReference>
<feature type="transmembrane region" description="Helical" evidence="19">
    <location>
        <begin position="54"/>
        <end position="75"/>
    </location>
</feature>
<feature type="transmembrane region" description="Helical" evidence="19">
    <location>
        <begin position="174"/>
        <end position="193"/>
    </location>
</feature>
<comment type="catalytic activity">
    <reaction evidence="17 19">
        <text>alpha-ribazole + adenosylcob(III)inamide-GDP = adenosylcob(III)alamin + GMP + H(+)</text>
        <dbReference type="Rhea" id="RHEA:16049"/>
        <dbReference type="ChEBI" id="CHEBI:10329"/>
        <dbReference type="ChEBI" id="CHEBI:15378"/>
        <dbReference type="ChEBI" id="CHEBI:18408"/>
        <dbReference type="ChEBI" id="CHEBI:58115"/>
        <dbReference type="ChEBI" id="CHEBI:60487"/>
        <dbReference type="EC" id="2.7.8.26"/>
    </reaction>
</comment>
<accession>A0ABV8S4A8</accession>
<dbReference type="Proteomes" id="UP001595755">
    <property type="component" value="Unassembled WGS sequence"/>
</dbReference>
<gene>
    <name evidence="19 20" type="primary">cobS</name>
    <name evidence="20" type="ORF">ACFO1S_00235</name>
</gene>
<proteinExistence type="inferred from homology"/>
<keyword evidence="13 19" id="KW-0472">Membrane</keyword>
<evidence type="ECO:0000256" key="6">
    <source>
        <dbReference type="ARBA" id="ARBA00015850"/>
    </source>
</evidence>
<feature type="transmembrane region" description="Helical" evidence="19">
    <location>
        <begin position="199"/>
        <end position="216"/>
    </location>
</feature>
<dbReference type="EC" id="2.7.8.26" evidence="5 19"/>
<feature type="transmembrane region" description="Helical" evidence="19">
    <location>
        <begin position="135"/>
        <end position="154"/>
    </location>
</feature>
<keyword evidence="9 19" id="KW-0808">Transferase</keyword>
<evidence type="ECO:0000256" key="18">
    <source>
        <dbReference type="ARBA" id="ARBA00049504"/>
    </source>
</evidence>
<keyword evidence="7 19" id="KW-1003">Cell membrane</keyword>
<dbReference type="PANTHER" id="PTHR34148">
    <property type="entry name" value="ADENOSYLCOBINAMIDE-GDP RIBAZOLETRANSFERASE"/>
    <property type="match status" value="1"/>
</dbReference>
<keyword evidence="21" id="KW-1185">Reference proteome</keyword>
<evidence type="ECO:0000256" key="19">
    <source>
        <dbReference type="HAMAP-Rule" id="MF_00719"/>
    </source>
</evidence>
<feature type="transmembrane region" description="Helical" evidence="19">
    <location>
        <begin position="228"/>
        <end position="250"/>
    </location>
</feature>
<sequence>MSAFWQAVGFLTRFPVPKKGQTLEGWERSPRYYPLIGLLIGLAVWLVMELAKLGFGTGSGAAVAATLTVAFWIYATGALHLDGWMDLADGLGSQRGRERALEIMKDSRVGAMGVVAAIVLLLLKTAAVYHLAVSGAVACLPLVPAMARGALLLAMRVFPYIKEKGLGSDLRQGVTGPVLAFNGLLLGAVAFAMAGWQGLLVLALVLAAAWLFGLSIMRKLGGFTGDVYGALIEGAETLALLALLLSHIHLS</sequence>
<dbReference type="NCBIfam" id="TIGR00317">
    <property type="entry name" value="cobS"/>
    <property type="match status" value="1"/>
</dbReference>
<evidence type="ECO:0000256" key="11">
    <source>
        <dbReference type="ARBA" id="ARBA00022842"/>
    </source>
</evidence>
<evidence type="ECO:0000313" key="20">
    <source>
        <dbReference type="EMBL" id="MFC4301860.1"/>
    </source>
</evidence>
<comment type="cofactor">
    <cofactor evidence="1 19">
        <name>Mg(2+)</name>
        <dbReference type="ChEBI" id="CHEBI:18420"/>
    </cofactor>
</comment>
<evidence type="ECO:0000256" key="4">
    <source>
        <dbReference type="ARBA" id="ARBA00010561"/>
    </source>
</evidence>
<keyword evidence="8 19" id="KW-0169">Cobalamin biosynthesis</keyword>
<evidence type="ECO:0000256" key="9">
    <source>
        <dbReference type="ARBA" id="ARBA00022679"/>
    </source>
</evidence>
<organism evidence="20 21">
    <name type="scientific">Cohnella boryungensis</name>
    <dbReference type="NCBI Taxonomy" id="768479"/>
    <lineage>
        <taxon>Bacteria</taxon>
        <taxon>Bacillati</taxon>
        <taxon>Bacillota</taxon>
        <taxon>Bacilli</taxon>
        <taxon>Bacillales</taxon>
        <taxon>Paenibacillaceae</taxon>
        <taxon>Cohnella</taxon>
    </lineage>
</organism>
<dbReference type="GO" id="GO:0051073">
    <property type="term" value="F:adenosylcobinamide-GDP ribazoletransferase activity"/>
    <property type="evidence" value="ECO:0007669"/>
    <property type="project" value="UniProtKB-EC"/>
</dbReference>
<keyword evidence="11 19" id="KW-0460">Magnesium</keyword>
<evidence type="ECO:0000256" key="12">
    <source>
        <dbReference type="ARBA" id="ARBA00022989"/>
    </source>
</evidence>
<evidence type="ECO:0000256" key="8">
    <source>
        <dbReference type="ARBA" id="ARBA00022573"/>
    </source>
</evidence>
<evidence type="ECO:0000256" key="3">
    <source>
        <dbReference type="ARBA" id="ARBA00004663"/>
    </source>
</evidence>
<dbReference type="RefSeq" id="WP_204604667.1">
    <property type="nucleotide sequence ID" value="NZ_JBHSED010000001.1"/>
</dbReference>
<comment type="subcellular location">
    <subcellularLocation>
        <location evidence="2 19">Cell membrane</location>
        <topology evidence="2 19">Multi-pass membrane protein</topology>
    </subcellularLocation>
</comment>
<reference evidence="21" key="1">
    <citation type="journal article" date="2019" name="Int. J. Syst. Evol. Microbiol.">
        <title>The Global Catalogue of Microorganisms (GCM) 10K type strain sequencing project: providing services to taxonomists for standard genome sequencing and annotation.</title>
        <authorList>
            <consortium name="The Broad Institute Genomics Platform"/>
            <consortium name="The Broad Institute Genome Sequencing Center for Infectious Disease"/>
            <person name="Wu L."/>
            <person name="Ma J."/>
        </authorList>
    </citation>
    <scope>NUCLEOTIDE SEQUENCE [LARGE SCALE GENOMIC DNA]</scope>
    <source>
        <strain evidence="21">CGMCC 4.1641</strain>
    </source>
</reference>
<dbReference type="InterPro" id="IPR003805">
    <property type="entry name" value="CobS"/>
</dbReference>
<protein>
    <recommendedName>
        <fullName evidence="6 19">Adenosylcobinamide-GDP ribazoletransferase</fullName>
        <ecNumber evidence="5 19">2.7.8.26</ecNumber>
    </recommendedName>
    <alternativeName>
        <fullName evidence="16 19">Cobalamin synthase</fullName>
    </alternativeName>
    <alternativeName>
        <fullName evidence="15 19">Cobalamin-5'-phosphate synthase</fullName>
    </alternativeName>
</protein>
<comment type="caution">
    <text evidence="20">The sequence shown here is derived from an EMBL/GenBank/DDBJ whole genome shotgun (WGS) entry which is preliminary data.</text>
</comment>
<comment type="catalytic activity">
    <reaction evidence="18 19">
        <text>alpha-ribazole 5'-phosphate + adenosylcob(III)inamide-GDP = adenosylcob(III)alamin 5'-phosphate + GMP + H(+)</text>
        <dbReference type="Rhea" id="RHEA:23560"/>
        <dbReference type="ChEBI" id="CHEBI:15378"/>
        <dbReference type="ChEBI" id="CHEBI:57918"/>
        <dbReference type="ChEBI" id="CHEBI:58115"/>
        <dbReference type="ChEBI" id="CHEBI:60487"/>
        <dbReference type="ChEBI" id="CHEBI:60493"/>
        <dbReference type="EC" id="2.7.8.26"/>
    </reaction>
</comment>
<keyword evidence="10 19" id="KW-0812">Transmembrane</keyword>
<comment type="function">
    <text evidence="14 19">Joins adenosylcobinamide-GDP and alpha-ribazole to generate adenosylcobalamin (Ado-cobalamin). Also synthesizes adenosylcobalamin 5'-phosphate from adenosylcobinamide-GDP and alpha-ribazole 5'-phosphate.</text>
</comment>
<name>A0ABV8S4A8_9BACL</name>
<comment type="similarity">
    <text evidence="4 19">Belongs to the CobS family.</text>
</comment>
<evidence type="ECO:0000256" key="13">
    <source>
        <dbReference type="ARBA" id="ARBA00023136"/>
    </source>
</evidence>
<evidence type="ECO:0000256" key="7">
    <source>
        <dbReference type="ARBA" id="ARBA00022475"/>
    </source>
</evidence>
<comment type="pathway">
    <text evidence="3 19">Cofactor biosynthesis; adenosylcobalamin biosynthesis; adenosylcobalamin from cob(II)yrinate a,c-diamide: step 7/7.</text>
</comment>
<evidence type="ECO:0000256" key="2">
    <source>
        <dbReference type="ARBA" id="ARBA00004651"/>
    </source>
</evidence>
<evidence type="ECO:0000256" key="10">
    <source>
        <dbReference type="ARBA" id="ARBA00022692"/>
    </source>
</evidence>
<evidence type="ECO:0000256" key="5">
    <source>
        <dbReference type="ARBA" id="ARBA00013200"/>
    </source>
</evidence>
<feature type="transmembrane region" description="Helical" evidence="19">
    <location>
        <begin position="32"/>
        <end position="48"/>
    </location>
</feature>
<evidence type="ECO:0000256" key="14">
    <source>
        <dbReference type="ARBA" id="ARBA00025228"/>
    </source>
</evidence>
<dbReference type="Pfam" id="PF02654">
    <property type="entry name" value="CobS"/>
    <property type="match status" value="1"/>
</dbReference>
<evidence type="ECO:0000313" key="21">
    <source>
        <dbReference type="Proteomes" id="UP001595755"/>
    </source>
</evidence>
<feature type="transmembrane region" description="Helical" evidence="19">
    <location>
        <begin position="109"/>
        <end position="129"/>
    </location>
</feature>
<evidence type="ECO:0000256" key="17">
    <source>
        <dbReference type="ARBA" id="ARBA00048623"/>
    </source>
</evidence>
<dbReference type="EMBL" id="JBHSED010000001">
    <property type="protein sequence ID" value="MFC4301860.1"/>
    <property type="molecule type" value="Genomic_DNA"/>
</dbReference>